<evidence type="ECO:0000313" key="2">
    <source>
        <dbReference type="EMBL" id="MBB6034043.1"/>
    </source>
</evidence>
<dbReference type="AlphaFoldDB" id="A0A841FGC4"/>
<reference evidence="2 3" key="1">
    <citation type="submission" date="2020-08" db="EMBL/GenBank/DDBJ databases">
        <title>Genomic Encyclopedia of Type Strains, Phase IV (KMG-IV): sequencing the most valuable type-strain genomes for metagenomic binning, comparative biology and taxonomic classification.</title>
        <authorList>
            <person name="Goeker M."/>
        </authorList>
    </citation>
    <scope>NUCLEOTIDE SEQUENCE [LARGE SCALE GENOMIC DNA]</scope>
    <source>
        <strain evidence="2 3">YIM 65646</strain>
    </source>
</reference>
<name>A0A841FGC4_9ACTN</name>
<sequence length="94" mass="9448">MVGAQDAGAGVFEDAEDARVGVAVVVSGADRDERDAGVDGFQEGRALVGRAVVGDFEDVGVEWGSGVEEGVLSGLLQVSGEQDRDAGPGGAQDE</sequence>
<comment type="caution">
    <text evidence="2">The sequence shown here is derived from an EMBL/GenBank/DDBJ whole genome shotgun (WGS) entry which is preliminary data.</text>
</comment>
<feature type="region of interest" description="Disordered" evidence="1">
    <location>
        <begin position="74"/>
        <end position="94"/>
    </location>
</feature>
<dbReference type="Proteomes" id="UP000548476">
    <property type="component" value="Unassembled WGS sequence"/>
</dbReference>
<proteinExistence type="predicted"/>
<dbReference type="EMBL" id="JACHGT010000004">
    <property type="protein sequence ID" value="MBB6034043.1"/>
    <property type="molecule type" value="Genomic_DNA"/>
</dbReference>
<gene>
    <name evidence="2" type="ORF">HNR73_001893</name>
</gene>
<evidence type="ECO:0000256" key="1">
    <source>
        <dbReference type="SAM" id="MobiDB-lite"/>
    </source>
</evidence>
<accession>A0A841FGC4</accession>
<keyword evidence="3" id="KW-1185">Reference proteome</keyword>
<organism evidence="2 3">
    <name type="scientific">Phytomonospora endophytica</name>
    <dbReference type="NCBI Taxonomy" id="714109"/>
    <lineage>
        <taxon>Bacteria</taxon>
        <taxon>Bacillati</taxon>
        <taxon>Actinomycetota</taxon>
        <taxon>Actinomycetes</taxon>
        <taxon>Micromonosporales</taxon>
        <taxon>Micromonosporaceae</taxon>
        <taxon>Phytomonospora</taxon>
    </lineage>
</organism>
<evidence type="ECO:0000313" key="3">
    <source>
        <dbReference type="Proteomes" id="UP000548476"/>
    </source>
</evidence>
<protein>
    <submittedName>
        <fullName evidence="2">Uncharacterized protein</fullName>
    </submittedName>
</protein>